<dbReference type="GO" id="GO:0005509">
    <property type="term" value="F:calcium ion binding"/>
    <property type="evidence" value="ECO:0007669"/>
    <property type="project" value="InterPro"/>
</dbReference>
<dbReference type="InterPro" id="IPR018252">
    <property type="entry name" value="Annexin_repeat_CS"/>
</dbReference>
<dbReference type="STRING" id="1173701.A0A066XDG3"/>
<feature type="region of interest" description="Disordered" evidence="7">
    <location>
        <begin position="35"/>
        <end position="64"/>
    </location>
</feature>
<dbReference type="PRINTS" id="PR01813">
    <property type="entry name" value="ANNEXINFUNGI"/>
</dbReference>
<dbReference type="InterPro" id="IPR001464">
    <property type="entry name" value="Annexin"/>
</dbReference>
<dbReference type="HOGENOM" id="CLU_025300_4_1_1"/>
<keyword evidence="4 6" id="KW-0041">Annexin</keyword>
<dbReference type="InterPro" id="IPR018502">
    <property type="entry name" value="Annexin_repeat"/>
</dbReference>
<feature type="compositionally biased region" description="Pro residues" evidence="7">
    <location>
        <begin position="216"/>
        <end position="248"/>
    </location>
</feature>
<organism evidence="8 9">
    <name type="scientific">Colletotrichum sublineola</name>
    <name type="common">Sorghum anthracnose fungus</name>
    <dbReference type="NCBI Taxonomy" id="1173701"/>
    <lineage>
        <taxon>Eukaryota</taxon>
        <taxon>Fungi</taxon>
        <taxon>Dikarya</taxon>
        <taxon>Ascomycota</taxon>
        <taxon>Pezizomycotina</taxon>
        <taxon>Sordariomycetes</taxon>
        <taxon>Hypocreomycetidae</taxon>
        <taxon>Glomerellales</taxon>
        <taxon>Glomerellaceae</taxon>
        <taxon>Colletotrichum</taxon>
        <taxon>Colletotrichum graminicola species complex</taxon>
    </lineage>
</organism>
<dbReference type="InterPro" id="IPR009117">
    <property type="entry name" value="ANX14"/>
</dbReference>
<keyword evidence="2 6" id="KW-0677">Repeat</keyword>
<keyword evidence="9" id="KW-1185">Reference proteome</keyword>
<evidence type="ECO:0000256" key="7">
    <source>
        <dbReference type="SAM" id="MobiDB-lite"/>
    </source>
</evidence>
<dbReference type="GO" id="GO:0012506">
    <property type="term" value="C:vesicle membrane"/>
    <property type="evidence" value="ECO:0007669"/>
    <property type="project" value="TreeGrafter"/>
</dbReference>
<sequence>MCTNNSSSGRDRFISALHLYNKRNAMQPEAQPTLHYSLGKKQNPKPCGLQEGERRDLRRQPRSPLPRLRITVAQHELDRPFRPRPPSSDFSDFLHRHHAQAALPRSQSLQVPQHTTLPTYTIGDSTPPISDARQTAAPRFFRQYGYGAQPHGQGYGQQYPPPPQGGYGGSPYPPQGGQYPPPAGPPPGQYGAPPPQQGGYYQQPPPSQYPPQGGYYPPPSGPPPGQYPPPSGPPPGQYGAPPPIPPSPYGQSPAPGGYGAPPPGPPPSQQYGAPPPPQHYGPPTPASLGYGPPQIIQWDGSPDAAAARAAMKGFGTDEKALIRCLATKDPLQIDAIKAAYNRNFKRDLEQDIKKETSGWFQKGLVSIARGPLRSDIYNLYEAMDGAGTKESVLNDVLLGRSNADMQAIKSAYQQTFKRRLEDDVKGDLSMKTERHFLIVLGANRAEDSAPVVPQQVDSDVMELYKATEGKLGTDEMLVCSILSTRNDNQIRAINQAYEQKFRRKLEDVIKKEFSGHMEDALLFQLRNAVDKYMHAAQLLEDSMAGFGTKDHLLVARVVRFHWDRNFLANVKGAYQARYNRSLAGRIRGETSGDYQRLMLACIGENI</sequence>
<name>A0A066XDG3_COLSU</name>
<feature type="compositionally biased region" description="Polar residues" evidence="7">
    <location>
        <begin position="105"/>
        <end position="128"/>
    </location>
</feature>
<dbReference type="PANTHER" id="PTHR10502:SF102">
    <property type="entry name" value="ANNEXIN B11"/>
    <property type="match status" value="1"/>
</dbReference>
<dbReference type="SMART" id="SM00335">
    <property type="entry name" value="ANX"/>
    <property type="match status" value="4"/>
</dbReference>
<comment type="domain">
    <text evidence="6">A pair of annexin repeats may form one binding site for calcium and phospholipid.</text>
</comment>
<evidence type="ECO:0000256" key="4">
    <source>
        <dbReference type="ARBA" id="ARBA00023216"/>
    </source>
</evidence>
<dbReference type="Proteomes" id="UP000027238">
    <property type="component" value="Unassembled WGS sequence"/>
</dbReference>
<dbReference type="GO" id="GO:0005544">
    <property type="term" value="F:calcium-dependent phospholipid binding"/>
    <property type="evidence" value="ECO:0007669"/>
    <property type="project" value="UniProtKB-KW"/>
</dbReference>
<keyword evidence="5 6" id="KW-0111">Calcium/phospholipid-binding</keyword>
<dbReference type="GO" id="GO:0005634">
    <property type="term" value="C:nucleus"/>
    <property type="evidence" value="ECO:0007669"/>
    <property type="project" value="TreeGrafter"/>
</dbReference>
<evidence type="ECO:0000256" key="3">
    <source>
        <dbReference type="ARBA" id="ARBA00022837"/>
    </source>
</evidence>
<dbReference type="SUPFAM" id="SSF47874">
    <property type="entry name" value="Annexin"/>
    <property type="match status" value="1"/>
</dbReference>
<dbReference type="PANTHER" id="PTHR10502">
    <property type="entry name" value="ANNEXIN"/>
    <property type="match status" value="1"/>
</dbReference>
<dbReference type="eggNOG" id="KOG0819">
    <property type="taxonomic scope" value="Eukaryota"/>
</dbReference>
<reference evidence="9" key="1">
    <citation type="journal article" date="2014" name="Genome Announc.">
        <title>Draft genome sequence of Colletotrichum sublineola, a destructive pathogen of cultivated sorghum.</title>
        <authorList>
            <person name="Baroncelli R."/>
            <person name="Sanz-Martin J.M."/>
            <person name="Rech G.E."/>
            <person name="Sukno S.A."/>
            <person name="Thon M.R."/>
        </authorList>
    </citation>
    <scope>NUCLEOTIDE SEQUENCE [LARGE SCALE GENOMIC DNA]</scope>
    <source>
        <strain evidence="9">TX430BB</strain>
    </source>
</reference>
<dbReference type="Pfam" id="PF00191">
    <property type="entry name" value="Annexin"/>
    <property type="match status" value="4"/>
</dbReference>
<proteinExistence type="inferred from homology"/>
<feature type="compositionally biased region" description="Low complexity" evidence="7">
    <location>
        <begin position="145"/>
        <end position="158"/>
    </location>
</feature>
<evidence type="ECO:0000256" key="2">
    <source>
        <dbReference type="ARBA" id="ARBA00022737"/>
    </source>
</evidence>
<dbReference type="GO" id="GO:0005886">
    <property type="term" value="C:plasma membrane"/>
    <property type="evidence" value="ECO:0007669"/>
    <property type="project" value="TreeGrafter"/>
</dbReference>
<dbReference type="AlphaFoldDB" id="A0A066XDG3"/>
<comment type="similarity">
    <text evidence="1 6">Belongs to the annexin family.</text>
</comment>
<dbReference type="GO" id="GO:0001786">
    <property type="term" value="F:phosphatidylserine binding"/>
    <property type="evidence" value="ECO:0007669"/>
    <property type="project" value="TreeGrafter"/>
</dbReference>
<dbReference type="Gene3D" id="1.10.220.10">
    <property type="entry name" value="Annexin"/>
    <property type="match status" value="4"/>
</dbReference>
<dbReference type="FunFam" id="1.10.220.10:FF:000002">
    <property type="entry name" value="Annexin"/>
    <property type="match status" value="1"/>
</dbReference>
<evidence type="ECO:0000313" key="8">
    <source>
        <dbReference type="EMBL" id="KDN66997.1"/>
    </source>
</evidence>
<evidence type="ECO:0000256" key="6">
    <source>
        <dbReference type="RuleBase" id="RU003540"/>
    </source>
</evidence>
<dbReference type="OrthoDB" id="37886at2759"/>
<dbReference type="PROSITE" id="PS51897">
    <property type="entry name" value="ANNEXIN_2"/>
    <property type="match status" value="4"/>
</dbReference>
<comment type="caution">
    <text evidence="8">The sequence shown here is derived from an EMBL/GenBank/DDBJ whole genome shotgun (WGS) entry which is preliminary data.</text>
</comment>
<dbReference type="InterPro" id="IPR037104">
    <property type="entry name" value="Annexin_sf"/>
</dbReference>
<dbReference type="PROSITE" id="PS00223">
    <property type="entry name" value="ANNEXIN_1"/>
    <property type="match status" value="1"/>
</dbReference>
<dbReference type="GO" id="GO:0005737">
    <property type="term" value="C:cytoplasm"/>
    <property type="evidence" value="ECO:0007669"/>
    <property type="project" value="TreeGrafter"/>
</dbReference>
<feature type="compositionally biased region" description="Pro residues" evidence="7">
    <location>
        <begin position="171"/>
        <end position="196"/>
    </location>
</feature>
<dbReference type="FunFam" id="1.10.220.10:FF:000005">
    <property type="entry name" value="Annexin"/>
    <property type="match status" value="1"/>
</dbReference>
<evidence type="ECO:0000256" key="1">
    <source>
        <dbReference type="ARBA" id="ARBA00007831"/>
    </source>
</evidence>
<evidence type="ECO:0000313" key="9">
    <source>
        <dbReference type="Proteomes" id="UP000027238"/>
    </source>
</evidence>
<accession>A0A066XDG3</accession>
<feature type="region of interest" description="Disordered" evidence="7">
    <location>
        <begin position="145"/>
        <end position="299"/>
    </location>
</feature>
<dbReference type="EMBL" id="JMSE01000854">
    <property type="protein sequence ID" value="KDN66997.1"/>
    <property type="molecule type" value="Genomic_DNA"/>
</dbReference>
<dbReference type="OMA" id="ARENWCS"/>
<feature type="region of interest" description="Disordered" evidence="7">
    <location>
        <begin position="101"/>
        <end position="132"/>
    </location>
</feature>
<protein>
    <recommendedName>
        <fullName evidence="6">Annexin</fullName>
    </recommendedName>
</protein>
<gene>
    <name evidence="8" type="ORF">CSUB01_10430</name>
</gene>
<keyword evidence="3 6" id="KW-0106">Calcium</keyword>
<dbReference type="PRINTS" id="PR00196">
    <property type="entry name" value="ANNEXIN"/>
</dbReference>
<evidence type="ECO:0000256" key="5">
    <source>
        <dbReference type="ARBA" id="ARBA00023302"/>
    </source>
</evidence>
<feature type="compositionally biased region" description="Pro residues" evidence="7">
    <location>
        <begin position="260"/>
        <end position="285"/>
    </location>
</feature>